<comment type="subcellular location">
    <subcellularLocation>
        <location evidence="1">Cell envelope</location>
    </subcellularLocation>
</comment>
<keyword evidence="7" id="KW-1185">Reference proteome</keyword>
<dbReference type="HOGENOM" id="CLU_616605_0_0_5"/>
<comment type="caution">
    <text evidence="6">The sequence shown here is derived from an EMBL/GenBank/DDBJ whole genome shotgun (WGS) entry which is preliminary data.</text>
</comment>
<dbReference type="PROSITE" id="PS01039">
    <property type="entry name" value="SBP_BACTERIAL_3"/>
    <property type="match status" value="1"/>
</dbReference>
<dbReference type="Gene3D" id="3.40.190.10">
    <property type="entry name" value="Periplasmic binding protein-like II"/>
    <property type="match status" value="2"/>
</dbReference>
<evidence type="ECO:0000256" key="2">
    <source>
        <dbReference type="ARBA" id="ARBA00010333"/>
    </source>
</evidence>
<dbReference type="SUPFAM" id="SSF53850">
    <property type="entry name" value="Periplasmic binding protein-like II"/>
    <property type="match status" value="1"/>
</dbReference>
<proteinExistence type="inferred from homology"/>
<accession>A0A017HPA9</accession>
<sequence length="444" mass="48600">MRDDILAPVEPEGLRPGDRIPTEAALRQRFDGSLHDPLGAFGSRPRISAAKMGAVLLPKAVAERRDLRDVGPASVIEAMALTRAGRRLIRAEDQHKDSHSAFDAARTEPTLRHRRIFVDRCQTTLSDRDVIRRQSGRLGAQHDSGPDRRPSGRTVPLRLPGRSTIQQEDCMRTSLSLAFTVAAALLAGVAQAGETLDRVTQNGAMVVATNSGWPPQSFLDDSNQLVGFDIDVATEIAKRLGVTVSFETPDWAVMTGGHWAGRYDLAVGSVTPTKARAQVIDFPAVYYYSPYVFVVHQDSATDSRDDLNGKVIGVETATTSEDYVNRRLEIDAPGVPPIEYTLEPAEVRTYADSMLPFDDLRLGDGVRLDAVIAPEQTALNAIKNGYPLKVIEGDYAFREPLVVVADKGDAEWDARIAEIVQSMKDDGTLAQLTTKWYGQDYSAD</sequence>
<evidence type="ECO:0000256" key="1">
    <source>
        <dbReference type="ARBA" id="ARBA00004196"/>
    </source>
</evidence>
<organism evidence="6 7">
    <name type="scientific">Rubellimicrobium mesophilum DSM 19309</name>
    <dbReference type="NCBI Taxonomy" id="442562"/>
    <lineage>
        <taxon>Bacteria</taxon>
        <taxon>Pseudomonadati</taxon>
        <taxon>Pseudomonadota</taxon>
        <taxon>Alphaproteobacteria</taxon>
        <taxon>Rhodobacterales</taxon>
        <taxon>Roseobacteraceae</taxon>
        <taxon>Rubellimicrobium</taxon>
    </lineage>
</organism>
<evidence type="ECO:0000313" key="7">
    <source>
        <dbReference type="Proteomes" id="UP000019666"/>
    </source>
</evidence>
<dbReference type="InterPro" id="IPR001638">
    <property type="entry name" value="Solute-binding_3/MltF_N"/>
</dbReference>
<dbReference type="PATRIC" id="fig|442562.3.peg.2300"/>
<dbReference type="PANTHER" id="PTHR35936:SF35">
    <property type="entry name" value="L-CYSTINE-BINDING PROTEIN TCYJ"/>
    <property type="match status" value="1"/>
</dbReference>
<evidence type="ECO:0000256" key="3">
    <source>
        <dbReference type="ARBA" id="ARBA00022729"/>
    </source>
</evidence>
<name>A0A017HPA9_9RHOB</name>
<keyword evidence="3" id="KW-0732">Signal</keyword>
<dbReference type="EMBL" id="AOSK01000059">
    <property type="protein sequence ID" value="EYD76140.1"/>
    <property type="molecule type" value="Genomic_DNA"/>
</dbReference>
<comment type="similarity">
    <text evidence="2">Belongs to the bacterial solute-binding protein 3 family.</text>
</comment>
<dbReference type="Proteomes" id="UP000019666">
    <property type="component" value="Unassembled WGS sequence"/>
</dbReference>
<gene>
    <name evidence="6" type="ORF">Rumeso_02329</name>
</gene>
<dbReference type="AlphaFoldDB" id="A0A017HPA9"/>
<evidence type="ECO:0000259" key="5">
    <source>
        <dbReference type="SMART" id="SM00062"/>
    </source>
</evidence>
<dbReference type="PANTHER" id="PTHR35936">
    <property type="entry name" value="MEMBRANE-BOUND LYTIC MUREIN TRANSGLYCOSYLASE F"/>
    <property type="match status" value="1"/>
</dbReference>
<evidence type="ECO:0000256" key="4">
    <source>
        <dbReference type="SAM" id="MobiDB-lite"/>
    </source>
</evidence>
<feature type="region of interest" description="Disordered" evidence="4">
    <location>
        <begin position="134"/>
        <end position="163"/>
    </location>
</feature>
<dbReference type="RefSeq" id="WP_211262807.1">
    <property type="nucleotide sequence ID" value="NZ_KK088559.1"/>
</dbReference>
<dbReference type="STRING" id="442562.Rumeso_02329"/>
<dbReference type="Pfam" id="PF00497">
    <property type="entry name" value="SBP_bac_3"/>
    <property type="match status" value="1"/>
</dbReference>
<dbReference type="GO" id="GO:0030313">
    <property type="term" value="C:cell envelope"/>
    <property type="evidence" value="ECO:0007669"/>
    <property type="project" value="UniProtKB-SubCell"/>
</dbReference>
<protein>
    <submittedName>
        <fullName evidence="6">PUTATIVE AMINO ACID-BINDING protein PERIPLASMIC ABC TRANSPORTER PROTEIN</fullName>
    </submittedName>
</protein>
<feature type="domain" description="Solute-binding protein family 3/N-terminal" evidence="5">
    <location>
        <begin position="204"/>
        <end position="440"/>
    </location>
</feature>
<dbReference type="InterPro" id="IPR018313">
    <property type="entry name" value="SBP_3_CS"/>
</dbReference>
<dbReference type="SMART" id="SM00062">
    <property type="entry name" value="PBPb"/>
    <property type="match status" value="1"/>
</dbReference>
<reference evidence="6 7" key="1">
    <citation type="submission" date="2013-02" db="EMBL/GenBank/DDBJ databases">
        <authorList>
            <person name="Fiebig A."/>
            <person name="Goeker M."/>
            <person name="Klenk H.-P.P."/>
        </authorList>
    </citation>
    <scope>NUCLEOTIDE SEQUENCE [LARGE SCALE GENOMIC DNA]</scope>
    <source>
        <strain evidence="6 7">DSM 19309</strain>
    </source>
</reference>
<evidence type="ECO:0000313" key="6">
    <source>
        <dbReference type="EMBL" id="EYD76140.1"/>
    </source>
</evidence>